<evidence type="ECO:0000256" key="3">
    <source>
        <dbReference type="ARBA" id="ARBA00023002"/>
    </source>
</evidence>
<comment type="caution">
    <text evidence="5">The sequence shown here is derived from an EMBL/GenBank/DDBJ whole genome shotgun (WGS) entry which is preliminary data.</text>
</comment>
<gene>
    <name evidence="5" type="ORF">H340_23016</name>
</gene>
<keyword evidence="2 5" id="KW-0223">Dioxygenase</keyword>
<accession>M2ZZC2</accession>
<evidence type="ECO:0000313" key="6">
    <source>
        <dbReference type="Proteomes" id="UP000011740"/>
    </source>
</evidence>
<dbReference type="RefSeq" id="WP_004950072.1">
    <property type="nucleotide sequence ID" value="NZ_AORZ01000088.1"/>
</dbReference>
<dbReference type="Gene3D" id="2.60.130.10">
    <property type="entry name" value="Aromatic compound dioxygenase"/>
    <property type="match status" value="1"/>
</dbReference>
<dbReference type="Pfam" id="PF00775">
    <property type="entry name" value="Dioxygenase_C"/>
    <property type="match status" value="1"/>
</dbReference>
<dbReference type="PANTHER" id="PTHR33711:SF9">
    <property type="entry name" value="PROTOCATECHUATE 3,4-DIOXYGENASE ALPHA CHAIN"/>
    <property type="match status" value="1"/>
</dbReference>
<evidence type="ECO:0000313" key="5">
    <source>
        <dbReference type="EMBL" id="EME98143.1"/>
    </source>
</evidence>
<dbReference type="STRING" id="1223523.H340_23016"/>
<evidence type="ECO:0000256" key="2">
    <source>
        <dbReference type="ARBA" id="ARBA00022964"/>
    </source>
</evidence>
<dbReference type="GO" id="GO:0018578">
    <property type="term" value="F:protocatechuate 3,4-dioxygenase activity"/>
    <property type="evidence" value="ECO:0007669"/>
    <property type="project" value="InterPro"/>
</dbReference>
<name>M2ZZC2_STRM1</name>
<dbReference type="Proteomes" id="UP000011740">
    <property type="component" value="Unassembled WGS sequence"/>
</dbReference>
<dbReference type="EMBL" id="AORZ01000088">
    <property type="protein sequence ID" value="EME98143.1"/>
    <property type="molecule type" value="Genomic_DNA"/>
</dbReference>
<feature type="domain" description="Intradiol ring-cleavage dioxygenases" evidence="4">
    <location>
        <begin position="33"/>
        <end position="105"/>
    </location>
</feature>
<dbReference type="AlphaFoldDB" id="M2ZZC2"/>
<reference evidence="5 6" key="1">
    <citation type="journal article" date="2013" name="Genome Announc.">
        <title>Whole-Genome Shotgun Assembly and Analysis of the Genome of Streptomyces mobaraensis DSM 40847, a Strain for Industrial Production of Microbial Transglutaminase.</title>
        <authorList>
            <person name="Yang H."/>
            <person name="He T."/>
            <person name="Wu W."/>
            <person name="Zhu W."/>
            <person name="Lu B."/>
            <person name="Sun W."/>
        </authorList>
    </citation>
    <scope>NUCLEOTIDE SEQUENCE [LARGE SCALE GENOMIC DNA]</scope>
    <source>
        <strain evidence="5 6">DSM 40847</strain>
    </source>
</reference>
<dbReference type="eggNOG" id="COG3485">
    <property type="taxonomic scope" value="Bacteria"/>
</dbReference>
<dbReference type="InterPro" id="IPR012786">
    <property type="entry name" value="Protocat_dOase_a"/>
</dbReference>
<evidence type="ECO:0000259" key="4">
    <source>
        <dbReference type="Pfam" id="PF00775"/>
    </source>
</evidence>
<proteinExistence type="inferred from homology"/>
<dbReference type="PANTHER" id="PTHR33711">
    <property type="entry name" value="DIOXYGENASE, PUTATIVE (AFU_ORTHOLOGUE AFUA_2G02910)-RELATED"/>
    <property type="match status" value="1"/>
</dbReference>
<keyword evidence="3" id="KW-0560">Oxidoreductase</keyword>
<dbReference type="SUPFAM" id="SSF49482">
    <property type="entry name" value="Aromatic compound dioxygenase"/>
    <property type="match status" value="1"/>
</dbReference>
<sequence>MASGTPPQTVGPYFGAALPYPGGGDLAPAGHPEAVTLHGYVLDGDGAPVPEALLEFWQPAPDGSRAGAPGSLRRDGVTFTGFARVATRGDGHYALRTLPPGGVPYLAVCLHVRGLQRHLFTRAYLASPADDPLLAAVPEERRGTLLAVPEPGGHRAYRFDVRLRGPGETVFLTV</sequence>
<dbReference type="InterPro" id="IPR015889">
    <property type="entry name" value="Intradiol_dOase_core"/>
</dbReference>
<protein>
    <submittedName>
        <fullName evidence="5">Protocatechuate 3,4-dioxygenase subunit alpha</fullName>
    </submittedName>
</protein>
<evidence type="ECO:0000256" key="1">
    <source>
        <dbReference type="ARBA" id="ARBA00007825"/>
    </source>
</evidence>
<comment type="similarity">
    <text evidence="1">Belongs to the intradiol ring-cleavage dioxygenase family.</text>
</comment>
<dbReference type="InterPro" id="IPR050770">
    <property type="entry name" value="Intradiol_RC_Dioxygenase"/>
</dbReference>
<dbReference type="PATRIC" id="fig|1223523.3.peg.4682"/>
<dbReference type="GO" id="GO:0008199">
    <property type="term" value="F:ferric iron binding"/>
    <property type="evidence" value="ECO:0007669"/>
    <property type="project" value="InterPro"/>
</dbReference>
<organism evidence="5 6">
    <name type="scientific">Streptomyces mobaraensis (strain ATCC 29032 / DSM 40847 / JCM 4168 / NBRC 13819 / NCIMB 11159 / IPCR 16-22)</name>
    <dbReference type="NCBI Taxonomy" id="1223523"/>
    <lineage>
        <taxon>Bacteria</taxon>
        <taxon>Bacillati</taxon>
        <taxon>Actinomycetota</taxon>
        <taxon>Actinomycetes</taxon>
        <taxon>Kitasatosporales</taxon>
        <taxon>Streptomycetaceae</taxon>
        <taxon>Streptomyces</taxon>
    </lineage>
</organism>
<dbReference type="InterPro" id="IPR000627">
    <property type="entry name" value="Intradiol_dOase_C"/>
</dbReference>
<dbReference type="NCBIfam" id="TIGR02423">
    <property type="entry name" value="protocat_alph"/>
    <property type="match status" value="1"/>
</dbReference>